<dbReference type="InterPro" id="IPR015887">
    <property type="entry name" value="DNA_glyclase_Znf_dom_DNA_BS"/>
</dbReference>
<dbReference type="EC" id="3.2.2.23" evidence="15"/>
<dbReference type="Gene3D" id="3.20.190.10">
    <property type="entry name" value="MutM-like, N-terminal"/>
    <property type="match status" value="1"/>
</dbReference>
<comment type="similarity">
    <text evidence="2 15">Belongs to the FPG family.</text>
</comment>
<keyword evidence="6 15" id="KW-0863">Zinc-finger</keyword>
<evidence type="ECO:0000256" key="13">
    <source>
        <dbReference type="ARBA" id="ARBA00023295"/>
    </source>
</evidence>
<evidence type="ECO:0000256" key="4">
    <source>
        <dbReference type="ARBA" id="ARBA00022723"/>
    </source>
</evidence>
<keyword evidence="4 15" id="KW-0479">Metal-binding</keyword>
<evidence type="ECO:0000256" key="15">
    <source>
        <dbReference type="HAMAP-Rule" id="MF_00103"/>
    </source>
</evidence>
<comment type="cofactor">
    <cofactor evidence="15">
        <name>Zn(2+)</name>
        <dbReference type="ChEBI" id="CHEBI:29105"/>
    </cofactor>
    <text evidence="15">Binds 1 zinc ion per subunit.</text>
</comment>
<dbReference type="FunCoup" id="A0A1B1AIM1">
    <property type="interactions" value="458"/>
</dbReference>
<keyword evidence="10 15" id="KW-0234">DNA repair</keyword>
<evidence type="ECO:0000256" key="2">
    <source>
        <dbReference type="ARBA" id="ARBA00009409"/>
    </source>
</evidence>
<dbReference type="NCBIfam" id="TIGR00577">
    <property type="entry name" value="fpg"/>
    <property type="match status" value="1"/>
</dbReference>
<dbReference type="GO" id="GO:0003684">
    <property type="term" value="F:damaged DNA binding"/>
    <property type="evidence" value="ECO:0007669"/>
    <property type="project" value="InterPro"/>
</dbReference>
<evidence type="ECO:0000256" key="3">
    <source>
        <dbReference type="ARBA" id="ARBA00011245"/>
    </source>
</evidence>
<dbReference type="EMBL" id="CP013244">
    <property type="protein sequence ID" value="ANP46408.1"/>
    <property type="molecule type" value="Genomic_DNA"/>
</dbReference>
<evidence type="ECO:0000256" key="5">
    <source>
        <dbReference type="ARBA" id="ARBA00022763"/>
    </source>
</evidence>
<proteinExistence type="inferred from homology"/>
<dbReference type="InterPro" id="IPR010663">
    <property type="entry name" value="Znf_FPG/IleRS"/>
</dbReference>
<keyword evidence="13 15" id="KW-0326">Glycosidase</keyword>
<dbReference type="Gene3D" id="1.10.8.50">
    <property type="match status" value="1"/>
</dbReference>
<dbReference type="AlphaFoldDB" id="A0A1B1AIM1"/>
<evidence type="ECO:0000313" key="19">
    <source>
        <dbReference type="Proteomes" id="UP000092498"/>
    </source>
</evidence>
<dbReference type="InterPro" id="IPR035937">
    <property type="entry name" value="FPG_N"/>
</dbReference>
<dbReference type="SMART" id="SM01232">
    <property type="entry name" value="H2TH"/>
    <property type="match status" value="1"/>
</dbReference>
<evidence type="ECO:0000256" key="7">
    <source>
        <dbReference type="ARBA" id="ARBA00022801"/>
    </source>
</evidence>
<feature type="binding site" evidence="15">
    <location>
        <position position="164"/>
    </location>
    <ligand>
        <name>DNA</name>
        <dbReference type="ChEBI" id="CHEBI:16991"/>
    </ligand>
</feature>
<evidence type="ECO:0000256" key="6">
    <source>
        <dbReference type="ARBA" id="ARBA00022771"/>
    </source>
</evidence>
<feature type="active site" description="Proton donor" evidence="15">
    <location>
        <position position="3"/>
    </location>
</feature>
<reference evidence="18 19" key="1">
    <citation type="submission" date="2015-11" db="EMBL/GenBank/DDBJ databases">
        <title>Whole-Genome Sequence of Candidatus Oderbacter manganicum from the National Park Lower Oder Valley, Germany.</title>
        <authorList>
            <person name="Braun B."/>
            <person name="Liere K."/>
            <person name="Szewzyk U."/>
        </authorList>
    </citation>
    <scope>NUCLEOTIDE SEQUENCE [LARGE SCALE GENOMIC DNA]</scope>
    <source>
        <strain evidence="18 19">OTSz_A_272</strain>
    </source>
</reference>
<evidence type="ECO:0000256" key="10">
    <source>
        <dbReference type="ARBA" id="ARBA00023204"/>
    </source>
</evidence>
<dbReference type="InterPro" id="IPR020629">
    <property type="entry name" value="FPG_Glyclase"/>
</dbReference>
<dbReference type="RefSeq" id="WP_066771452.1">
    <property type="nucleotide sequence ID" value="NZ_CP013244.1"/>
</dbReference>
<dbReference type="GO" id="GO:0140078">
    <property type="term" value="F:class I DNA-(apurinic or apyrimidinic site) endonuclease activity"/>
    <property type="evidence" value="ECO:0007669"/>
    <property type="project" value="UniProtKB-EC"/>
</dbReference>
<dbReference type="KEGG" id="cbot:ATE48_11010"/>
<dbReference type="GO" id="GO:0034039">
    <property type="term" value="F:8-oxo-7,8-dihydroguanine DNA N-glycosylase activity"/>
    <property type="evidence" value="ECO:0007669"/>
    <property type="project" value="TreeGrafter"/>
</dbReference>
<dbReference type="EC" id="4.2.99.18" evidence="15"/>
<comment type="catalytic activity">
    <reaction evidence="1 15">
        <text>Hydrolysis of DNA containing ring-opened 7-methylguanine residues, releasing 2,6-diamino-4-hydroxy-5-(N-methyl)formamidopyrimidine.</text>
        <dbReference type="EC" id="3.2.2.23"/>
    </reaction>
</comment>
<dbReference type="InterPro" id="IPR015886">
    <property type="entry name" value="H2TH_FPG"/>
</dbReference>
<feature type="active site" description="Schiff-base intermediate with DNA" evidence="15">
    <location>
        <position position="2"/>
    </location>
</feature>
<dbReference type="CDD" id="cd08966">
    <property type="entry name" value="EcFpg-like_N"/>
    <property type="match status" value="1"/>
</dbReference>
<comment type="subunit">
    <text evidence="3 15">Monomer.</text>
</comment>
<dbReference type="HAMAP" id="MF_00103">
    <property type="entry name" value="Fapy_DNA_glycosyl"/>
    <property type="match status" value="1"/>
</dbReference>
<keyword evidence="11 15" id="KW-0456">Lyase</keyword>
<dbReference type="GO" id="GO:0006284">
    <property type="term" value="P:base-excision repair"/>
    <property type="evidence" value="ECO:0007669"/>
    <property type="project" value="InterPro"/>
</dbReference>
<evidence type="ECO:0000259" key="17">
    <source>
        <dbReference type="PROSITE" id="PS51068"/>
    </source>
</evidence>
<keyword evidence="9 15" id="KW-0238">DNA-binding</keyword>
<dbReference type="Pfam" id="PF01149">
    <property type="entry name" value="Fapy_DNA_glyco"/>
    <property type="match status" value="1"/>
</dbReference>
<dbReference type="GO" id="GO:0008270">
    <property type="term" value="F:zinc ion binding"/>
    <property type="evidence" value="ECO:0007669"/>
    <property type="project" value="UniProtKB-UniRule"/>
</dbReference>
<feature type="binding site" evidence="15">
    <location>
        <position position="102"/>
    </location>
    <ligand>
        <name>DNA</name>
        <dbReference type="ChEBI" id="CHEBI:16991"/>
    </ligand>
</feature>
<comment type="catalytic activity">
    <reaction evidence="14 15">
        <text>2'-deoxyribonucleotide-(2'-deoxyribose 5'-phosphate)-2'-deoxyribonucleotide-DNA = a 3'-end 2'-deoxyribonucleotide-(2,3-dehydro-2,3-deoxyribose 5'-phosphate)-DNA + a 5'-end 5'-phospho-2'-deoxyribonucleoside-DNA + H(+)</text>
        <dbReference type="Rhea" id="RHEA:66592"/>
        <dbReference type="Rhea" id="RHEA-COMP:13180"/>
        <dbReference type="Rhea" id="RHEA-COMP:16897"/>
        <dbReference type="Rhea" id="RHEA-COMP:17067"/>
        <dbReference type="ChEBI" id="CHEBI:15378"/>
        <dbReference type="ChEBI" id="CHEBI:136412"/>
        <dbReference type="ChEBI" id="CHEBI:157695"/>
        <dbReference type="ChEBI" id="CHEBI:167181"/>
        <dbReference type="EC" id="4.2.99.18"/>
    </reaction>
</comment>
<dbReference type="SMART" id="SM00898">
    <property type="entry name" value="Fapy_DNA_glyco"/>
    <property type="match status" value="1"/>
</dbReference>
<name>A0A1B1AIM1_9PROT</name>
<dbReference type="PANTHER" id="PTHR22993">
    <property type="entry name" value="FORMAMIDOPYRIMIDINE-DNA GLYCOSYLASE"/>
    <property type="match status" value="1"/>
</dbReference>
<evidence type="ECO:0000256" key="12">
    <source>
        <dbReference type="ARBA" id="ARBA00023268"/>
    </source>
</evidence>
<feature type="active site" description="Proton donor; for delta-elimination activity" evidence="15">
    <location>
        <position position="275"/>
    </location>
</feature>
<evidence type="ECO:0000256" key="9">
    <source>
        <dbReference type="ARBA" id="ARBA00023125"/>
    </source>
</evidence>
<keyword evidence="19" id="KW-1185">Reference proteome</keyword>
<sequence>MPELPEVETVRRGLAPALVGRRIKRARTKRPDLRFPFPARFAARLSGRRVDALERRAKYLLAHLDDGNVWITHLGMTGRWTILGVKQQPGDFYYAEPTDPAHTHVVIDMEDGAKLEFNDPRRFGYMDLIPEDELEAHPFFKAMGPEPLGNHFHEPYLKSALAKKKAPIKAALLDQRVVAGLGNIYVVEALHRAGIAPVKASGSISAQRLDKLFHAIRAVLEEAIEAGGSTLSDYAGVDGAQGSFQQRFRVYDREGEKCPMKDCGGAIKRAVHSGRSTFWCPKCQR</sequence>
<dbReference type="InParanoid" id="A0A1B1AIM1"/>
<dbReference type="InterPro" id="IPR010979">
    <property type="entry name" value="Ribosomal_uS13-like_H2TH"/>
</dbReference>
<gene>
    <name evidence="15" type="primary">mutM</name>
    <name evidence="15" type="synonym">fpg</name>
    <name evidence="18" type="ORF">ATE48_11010</name>
</gene>
<evidence type="ECO:0000313" key="18">
    <source>
        <dbReference type="EMBL" id="ANP46408.1"/>
    </source>
</evidence>
<dbReference type="PROSITE" id="PS51068">
    <property type="entry name" value="FPG_CAT"/>
    <property type="match status" value="1"/>
</dbReference>
<keyword evidence="8 15" id="KW-0862">Zinc</keyword>
<protein>
    <recommendedName>
        <fullName evidence="15">Formamidopyrimidine-DNA glycosylase</fullName>
        <shortName evidence="15">Fapy-DNA glycosylase</shortName>
        <ecNumber evidence="15">3.2.2.23</ecNumber>
    </recommendedName>
    <alternativeName>
        <fullName evidence="15">DNA-(apurinic or apyrimidinic site) lyase MutM</fullName>
        <shortName evidence="15">AP lyase MutM</shortName>
        <ecNumber evidence="15">4.2.99.18</ecNumber>
    </alternativeName>
</protein>
<dbReference type="SUPFAM" id="SSF46946">
    <property type="entry name" value="S13-like H2TH domain"/>
    <property type="match status" value="1"/>
</dbReference>
<dbReference type="SUPFAM" id="SSF81624">
    <property type="entry name" value="N-terminal domain of MutM-like DNA repair proteins"/>
    <property type="match status" value="1"/>
</dbReference>
<feature type="domain" description="Formamidopyrimidine-DNA glycosylase catalytic" evidence="17">
    <location>
        <begin position="2"/>
        <end position="124"/>
    </location>
</feature>
<dbReference type="InterPro" id="IPR000214">
    <property type="entry name" value="Znf_DNA_glyclase/AP_lyase"/>
</dbReference>
<dbReference type="PROSITE" id="PS01242">
    <property type="entry name" value="ZF_FPG_1"/>
    <property type="match status" value="1"/>
</dbReference>
<comment type="function">
    <text evidence="15">Involved in base excision repair of DNA damaged by oxidation or by mutagenic agents. Acts as DNA glycosylase that recognizes and removes damaged bases. Has a preference for oxidized purines, such as 7,8-dihydro-8-oxoguanine (8-oxoG). Has AP (apurinic/apyrimidinic) lyase activity and introduces nicks in the DNA strand. Cleaves the DNA backbone by beta-delta elimination to generate a single-strand break at the site of the removed base with both 3'- and 5'-phosphates.</text>
</comment>
<feature type="binding site" evidence="15">
    <location>
        <position position="121"/>
    </location>
    <ligand>
        <name>DNA</name>
        <dbReference type="ChEBI" id="CHEBI:16991"/>
    </ligand>
</feature>
<feature type="active site" description="Proton donor; for beta-elimination activity" evidence="15">
    <location>
        <position position="58"/>
    </location>
</feature>
<evidence type="ECO:0000256" key="1">
    <source>
        <dbReference type="ARBA" id="ARBA00001668"/>
    </source>
</evidence>
<keyword evidence="12 15" id="KW-0511">Multifunctional enzyme</keyword>
<keyword evidence="7 15" id="KW-0378">Hydrolase</keyword>
<dbReference type="OrthoDB" id="9800855at2"/>
<dbReference type="PANTHER" id="PTHR22993:SF9">
    <property type="entry name" value="FORMAMIDOPYRIMIDINE-DNA GLYCOSYLASE"/>
    <property type="match status" value="1"/>
</dbReference>
<feature type="domain" description="FPG-type" evidence="16">
    <location>
        <begin position="249"/>
        <end position="285"/>
    </location>
</feature>
<dbReference type="STRING" id="1759059.ATE48_11010"/>
<dbReference type="SUPFAM" id="SSF57716">
    <property type="entry name" value="Glucocorticoid receptor-like (DNA-binding domain)"/>
    <property type="match status" value="1"/>
</dbReference>
<evidence type="ECO:0000259" key="16">
    <source>
        <dbReference type="PROSITE" id="PS51066"/>
    </source>
</evidence>
<dbReference type="Proteomes" id="UP000092498">
    <property type="component" value="Chromosome"/>
</dbReference>
<dbReference type="FunFam" id="1.10.8.50:FF:000003">
    <property type="entry name" value="Formamidopyrimidine-DNA glycosylase"/>
    <property type="match status" value="1"/>
</dbReference>
<organism evidence="18 19">
    <name type="scientific">Candidatus Viadribacter manganicus</name>
    <dbReference type="NCBI Taxonomy" id="1759059"/>
    <lineage>
        <taxon>Bacteria</taxon>
        <taxon>Pseudomonadati</taxon>
        <taxon>Pseudomonadota</taxon>
        <taxon>Alphaproteobacteria</taxon>
        <taxon>Hyphomonadales</taxon>
        <taxon>Hyphomonadaceae</taxon>
        <taxon>Candidatus Viadribacter</taxon>
    </lineage>
</organism>
<dbReference type="NCBIfam" id="NF002211">
    <property type="entry name" value="PRK01103.1"/>
    <property type="match status" value="1"/>
</dbReference>
<evidence type="ECO:0000256" key="11">
    <source>
        <dbReference type="ARBA" id="ARBA00023239"/>
    </source>
</evidence>
<keyword evidence="5 15" id="KW-0227">DNA damage</keyword>
<dbReference type="Pfam" id="PF06827">
    <property type="entry name" value="zf-FPG_IleRS"/>
    <property type="match status" value="1"/>
</dbReference>
<evidence type="ECO:0000256" key="14">
    <source>
        <dbReference type="ARBA" id="ARBA00044632"/>
    </source>
</evidence>
<accession>A0A1B1AIM1</accession>
<evidence type="ECO:0000256" key="8">
    <source>
        <dbReference type="ARBA" id="ARBA00022833"/>
    </source>
</evidence>
<dbReference type="Pfam" id="PF06831">
    <property type="entry name" value="H2TH"/>
    <property type="match status" value="1"/>
</dbReference>
<dbReference type="InterPro" id="IPR012319">
    <property type="entry name" value="FPG_cat"/>
</dbReference>
<dbReference type="PROSITE" id="PS51066">
    <property type="entry name" value="ZF_FPG_2"/>
    <property type="match status" value="1"/>
</dbReference>